<name>A0A0L0FN74_9EUKA</name>
<evidence type="ECO:0000313" key="1">
    <source>
        <dbReference type="EMBL" id="KNC78240.1"/>
    </source>
</evidence>
<gene>
    <name evidence="1" type="ORF">SARC_09325</name>
</gene>
<dbReference type="RefSeq" id="XP_014152142.1">
    <property type="nucleotide sequence ID" value="XM_014296667.1"/>
</dbReference>
<evidence type="ECO:0008006" key="3">
    <source>
        <dbReference type="Google" id="ProtNLM"/>
    </source>
</evidence>
<dbReference type="Proteomes" id="UP000054560">
    <property type="component" value="Unassembled WGS sequence"/>
</dbReference>
<keyword evidence="2" id="KW-1185">Reference proteome</keyword>
<dbReference type="AlphaFoldDB" id="A0A0L0FN74"/>
<evidence type="ECO:0000313" key="2">
    <source>
        <dbReference type="Proteomes" id="UP000054560"/>
    </source>
</evidence>
<reference evidence="1 2" key="1">
    <citation type="submission" date="2011-02" db="EMBL/GenBank/DDBJ databases">
        <title>The Genome Sequence of Sphaeroforma arctica JP610.</title>
        <authorList>
            <consortium name="The Broad Institute Genome Sequencing Platform"/>
            <person name="Russ C."/>
            <person name="Cuomo C."/>
            <person name="Young S.K."/>
            <person name="Zeng Q."/>
            <person name="Gargeya S."/>
            <person name="Alvarado L."/>
            <person name="Berlin A."/>
            <person name="Chapman S.B."/>
            <person name="Chen Z."/>
            <person name="Freedman E."/>
            <person name="Gellesch M."/>
            <person name="Goldberg J."/>
            <person name="Griggs A."/>
            <person name="Gujja S."/>
            <person name="Heilman E."/>
            <person name="Heiman D."/>
            <person name="Howarth C."/>
            <person name="Mehta T."/>
            <person name="Neiman D."/>
            <person name="Pearson M."/>
            <person name="Roberts A."/>
            <person name="Saif S."/>
            <person name="Shea T."/>
            <person name="Shenoy N."/>
            <person name="Sisk P."/>
            <person name="Stolte C."/>
            <person name="Sykes S."/>
            <person name="White J."/>
            <person name="Yandava C."/>
            <person name="Burger G."/>
            <person name="Gray M.W."/>
            <person name="Holland P.W.H."/>
            <person name="King N."/>
            <person name="Lang F.B.F."/>
            <person name="Roger A.J."/>
            <person name="Ruiz-Trillo I."/>
            <person name="Haas B."/>
            <person name="Nusbaum C."/>
            <person name="Birren B."/>
        </authorList>
    </citation>
    <scope>NUCLEOTIDE SEQUENCE [LARGE SCALE GENOMIC DNA]</scope>
    <source>
        <strain evidence="1 2">JP610</strain>
    </source>
</reference>
<proteinExistence type="predicted"/>
<sequence length="93" mass="10448">MKLVSVLVPHAHADEVYNAIEKLHGEKVFGLCSLLGRDNVLISGKCTPKYLQTMLDGLHDMDVGVKFGSIDVVELQTTIPQVRKEPKKKREYK</sequence>
<organism evidence="1 2">
    <name type="scientific">Sphaeroforma arctica JP610</name>
    <dbReference type="NCBI Taxonomy" id="667725"/>
    <lineage>
        <taxon>Eukaryota</taxon>
        <taxon>Ichthyosporea</taxon>
        <taxon>Ichthyophonida</taxon>
        <taxon>Sphaeroforma</taxon>
    </lineage>
</organism>
<accession>A0A0L0FN74</accession>
<protein>
    <recommendedName>
        <fullName evidence="3">Iron-only hydrogenase system regulator</fullName>
    </recommendedName>
</protein>
<dbReference type="GeneID" id="25909829"/>
<dbReference type="EMBL" id="KQ242531">
    <property type="protein sequence ID" value="KNC78240.1"/>
    <property type="molecule type" value="Genomic_DNA"/>
</dbReference>